<dbReference type="InterPro" id="IPR000871">
    <property type="entry name" value="Beta-lactam_class-A"/>
</dbReference>
<comment type="similarity">
    <text evidence="1 5">Belongs to the class-A beta-lactamase family.</text>
</comment>
<dbReference type="PRINTS" id="PR00118">
    <property type="entry name" value="BLACTAMASEA"/>
</dbReference>
<evidence type="ECO:0000256" key="6">
    <source>
        <dbReference type="SAM" id="SignalP"/>
    </source>
</evidence>
<evidence type="ECO:0000313" key="8">
    <source>
        <dbReference type="EMBL" id="NGM13365.1"/>
    </source>
</evidence>
<dbReference type="Proteomes" id="UP000478148">
    <property type="component" value="Unassembled WGS sequence"/>
</dbReference>
<dbReference type="PANTHER" id="PTHR35333:SF3">
    <property type="entry name" value="BETA-LACTAMASE-TYPE TRANSPEPTIDASE FOLD CONTAINING PROTEIN"/>
    <property type="match status" value="1"/>
</dbReference>
<proteinExistence type="inferred from homology"/>
<feature type="chain" id="PRO_5039275529" description="Beta-lactamase" evidence="6">
    <location>
        <begin position="26"/>
        <end position="304"/>
    </location>
</feature>
<dbReference type="Gene3D" id="3.40.710.10">
    <property type="entry name" value="DD-peptidase/beta-lactamase superfamily"/>
    <property type="match status" value="1"/>
</dbReference>
<accession>A0A6M1KW57</accession>
<evidence type="ECO:0000256" key="3">
    <source>
        <dbReference type="ARBA" id="ARBA00022801"/>
    </source>
</evidence>
<organism evidence="8 9">
    <name type="scientific">Verrucosispora sioxanthis</name>
    <dbReference type="NCBI Taxonomy" id="2499994"/>
    <lineage>
        <taxon>Bacteria</taxon>
        <taxon>Bacillati</taxon>
        <taxon>Actinomycetota</taxon>
        <taxon>Actinomycetes</taxon>
        <taxon>Micromonosporales</taxon>
        <taxon>Micromonosporaceae</taxon>
        <taxon>Micromonospora</taxon>
    </lineage>
</organism>
<dbReference type="PANTHER" id="PTHR35333">
    <property type="entry name" value="BETA-LACTAMASE"/>
    <property type="match status" value="1"/>
</dbReference>
<dbReference type="GO" id="GO:0008800">
    <property type="term" value="F:beta-lactamase activity"/>
    <property type="evidence" value="ECO:0007669"/>
    <property type="project" value="UniProtKB-UniRule"/>
</dbReference>
<dbReference type="PROSITE" id="PS51257">
    <property type="entry name" value="PROKAR_LIPOPROTEIN"/>
    <property type="match status" value="1"/>
</dbReference>
<evidence type="ECO:0000256" key="5">
    <source>
        <dbReference type="RuleBase" id="RU361140"/>
    </source>
</evidence>
<dbReference type="EMBL" id="SAIY01000003">
    <property type="protein sequence ID" value="NGM13365.1"/>
    <property type="molecule type" value="Genomic_DNA"/>
</dbReference>
<keyword evidence="4 5" id="KW-0046">Antibiotic resistance</keyword>
<sequence>MTSTDRRTRAVALALTLGLLAGCSAGTPSAPTPTPAASTTTASAAPVTVDFAPLEREFDARLGVYAIDTGSGSTVAHRAEERFAYASTFKALAAGAVLAATSDEELDRVVSYSRDDLVTYSPITERHVDTGLSLRAIADAAVRYSDNTAGNLLLKQLGGPSGFRQALREVGDEVTEPVRWETELNAYVPGERRDTSTPRALATTLRAYAVDEALSPADRAVLVDWLKRNTTGDKTIRAGVPEGWAVGDKTGSADHGTRNDIAVIWPPERAPIVLAVLSDRTEPDAERDDALLARAAELTLDALS</sequence>
<evidence type="ECO:0000256" key="4">
    <source>
        <dbReference type="ARBA" id="ARBA00023251"/>
    </source>
</evidence>
<gene>
    <name evidence="8" type="primary">bla</name>
    <name evidence="8" type="ORF">ENC19_12170</name>
</gene>
<feature type="domain" description="Beta-lactamase class A catalytic" evidence="7">
    <location>
        <begin position="63"/>
        <end position="277"/>
    </location>
</feature>
<dbReference type="GO" id="GO:0030655">
    <property type="term" value="P:beta-lactam antibiotic catabolic process"/>
    <property type="evidence" value="ECO:0007669"/>
    <property type="project" value="InterPro"/>
</dbReference>
<dbReference type="PROSITE" id="PS00146">
    <property type="entry name" value="BETA_LACTAMASE_A"/>
    <property type="match status" value="1"/>
</dbReference>
<feature type="signal peptide" evidence="6">
    <location>
        <begin position="1"/>
        <end position="25"/>
    </location>
</feature>
<dbReference type="InterPro" id="IPR045155">
    <property type="entry name" value="Beta-lactam_cat"/>
</dbReference>
<reference evidence="8 9" key="1">
    <citation type="submission" date="2020-02" db="EMBL/GenBank/DDBJ databases">
        <title>Draft Genome Sequence of Verrucosispora sp. Strain CWR15, Isolated from Gulf of Mexico Sponge.</title>
        <authorList>
            <person name="Kennedy S.J."/>
            <person name="Cella E."/>
            <person name="Azarian T."/>
            <person name="Baker B.J."/>
            <person name="Shaw L.N."/>
        </authorList>
    </citation>
    <scope>NUCLEOTIDE SEQUENCE [LARGE SCALE GENOMIC DNA]</scope>
    <source>
        <strain evidence="8 9">CWR15</strain>
    </source>
</reference>
<dbReference type="AlphaFoldDB" id="A0A6M1KW57"/>
<dbReference type="InterPro" id="IPR012338">
    <property type="entry name" value="Beta-lactam/transpept-like"/>
</dbReference>
<keyword evidence="3 5" id="KW-0378">Hydrolase</keyword>
<evidence type="ECO:0000256" key="1">
    <source>
        <dbReference type="ARBA" id="ARBA00009009"/>
    </source>
</evidence>
<dbReference type="InterPro" id="IPR023650">
    <property type="entry name" value="Beta-lactam_class-A_AS"/>
</dbReference>
<evidence type="ECO:0000259" key="7">
    <source>
        <dbReference type="Pfam" id="PF13354"/>
    </source>
</evidence>
<dbReference type="NCBIfam" id="NF033103">
    <property type="entry name" value="bla_class_A"/>
    <property type="match status" value="1"/>
</dbReference>
<dbReference type="SUPFAM" id="SSF56601">
    <property type="entry name" value="beta-lactamase/transpeptidase-like"/>
    <property type="match status" value="1"/>
</dbReference>
<dbReference type="Pfam" id="PF13354">
    <property type="entry name" value="Beta-lactamase2"/>
    <property type="match status" value="1"/>
</dbReference>
<dbReference type="GO" id="GO:0046677">
    <property type="term" value="P:response to antibiotic"/>
    <property type="evidence" value="ECO:0007669"/>
    <property type="project" value="UniProtKB-UniRule"/>
</dbReference>
<keyword evidence="9" id="KW-1185">Reference proteome</keyword>
<comment type="caution">
    <text evidence="8">The sequence shown here is derived from an EMBL/GenBank/DDBJ whole genome shotgun (WGS) entry which is preliminary data.</text>
</comment>
<comment type="catalytic activity">
    <reaction evidence="5">
        <text>a beta-lactam + H2O = a substituted beta-amino acid</text>
        <dbReference type="Rhea" id="RHEA:20401"/>
        <dbReference type="ChEBI" id="CHEBI:15377"/>
        <dbReference type="ChEBI" id="CHEBI:35627"/>
        <dbReference type="ChEBI" id="CHEBI:140347"/>
        <dbReference type="EC" id="3.5.2.6"/>
    </reaction>
</comment>
<keyword evidence="6" id="KW-0732">Signal</keyword>
<dbReference type="RefSeq" id="WP_164447262.1">
    <property type="nucleotide sequence ID" value="NZ_SAIY01000003.1"/>
</dbReference>
<name>A0A6M1KW57_9ACTN</name>
<protein>
    <recommendedName>
        <fullName evidence="2 5">Beta-lactamase</fullName>
        <ecNumber evidence="2 5">3.5.2.6</ecNumber>
    </recommendedName>
</protein>
<dbReference type="EC" id="3.5.2.6" evidence="2 5"/>
<evidence type="ECO:0000256" key="2">
    <source>
        <dbReference type="ARBA" id="ARBA00012865"/>
    </source>
</evidence>
<evidence type="ECO:0000313" key="9">
    <source>
        <dbReference type="Proteomes" id="UP000478148"/>
    </source>
</evidence>